<dbReference type="RefSeq" id="WP_041035370.1">
    <property type="nucleotide sequence ID" value="NZ_AP013063.1"/>
</dbReference>
<evidence type="ECO:0008006" key="2">
    <source>
        <dbReference type="Google" id="ProtNLM"/>
    </source>
</evidence>
<protein>
    <recommendedName>
        <fullName evidence="2">DNA-binding protein</fullName>
    </recommendedName>
</protein>
<sequence length="87" mass="9797">MSNPNPNKENRFAPKDWASVPTKEIITLLGIGNITVNGLINWQHRNGKSSNIEAAIKTHRIVEKIKKHNAEIEELGMNSLTMYPVFS</sequence>
<dbReference type="EMBL" id="AP013063">
    <property type="protein sequence ID" value="BAO34142.1"/>
    <property type="molecule type" value="Genomic_DNA"/>
</dbReference>
<evidence type="ECO:0000313" key="1">
    <source>
        <dbReference type="EMBL" id="BAO34142.1"/>
    </source>
</evidence>
<accession>A0AAT9F115</accession>
<gene>
    <name evidence="1" type="ORF">SM39_2123</name>
</gene>
<name>A0AAT9F115_SERMA</name>
<reference evidence="1" key="1">
    <citation type="journal article" date="2014" name="Genome Biol. Evol.">
        <title>Genome evolution and plasticity of Serratia marcescens, an important multidrug-resistant nosocomial pathogen.</title>
        <authorList>
            <person name="Iguchi A."/>
            <person name="Nagaya Y."/>
            <person name="Pradel E."/>
            <person name="Ooka T."/>
            <person name="Ogura Y."/>
            <person name="Katsura K."/>
            <person name="Kurokawa K."/>
            <person name="Oshima K."/>
            <person name="Hattori M."/>
            <person name="Parkhill J."/>
            <person name="Sebaihia M."/>
            <person name="Coulthurst S.J."/>
            <person name="Gotoh N."/>
            <person name="Thomson N.R."/>
            <person name="Ewbank J.J."/>
            <person name="Hayashi T."/>
        </authorList>
    </citation>
    <scope>NUCLEOTIDE SEQUENCE</scope>
    <source>
        <strain evidence="1">SM39</strain>
    </source>
</reference>
<organism evidence="1">
    <name type="scientific">Serratia marcescens SM39</name>
    <dbReference type="NCBI Taxonomy" id="1334564"/>
    <lineage>
        <taxon>Bacteria</taxon>
        <taxon>Pseudomonadati</taxon>
        <taxon>Pseudomonadota</taxon>
        <taxon>Gammaproteobacteria</taxon>
        <taxon>Enterobacterales</taxon>
        <taxon>Yersiniaceae</taxon>
        <taxon>Serratia</taxon>
    </lineage>
</organism>
<proteinExistence type="predicted"/>
<dbReference type="AlphaFoldDB" id="A0AAT9F115"/>
<dbReference type="KEGG" id="smar:SM39_2123"/>